<dbReference type="Gene3D" id="3.40.50.720">
    <property type="entry name" value="NAD(P)-binding Rossmann-like Domain"/>
    <property type="match status" value="1"/>
</dbReference>
<sequence length="250" mass="27838">MHYNNKNIVITGAASGIGLALTQKLAEFQGVKILATDINPISTELPNSVICHQGDISKPEQIDGLLDLAEGELGQIDIFIANAGFAYYEKQQASWQRIHDIFSCNTFSPIYTAQVMAERYSTPFQILITASFMGYHSLAGYALYSATKSALIAWADSYRWEKPDNASVSVLCPVATKTEFFQTKAPVPWPAQTAEQVANAALKGLAKYQRIIFPSQLSQISRLINWLLPITLPFYQHIEALKFKNWLKSN</sequence>
<organism evidence="3 4">
    <name type="scientific">Bermanella marisrubri</name>
    <dbReference type="NCBI Taxonomy" id="207949"/>
    <lineage>
        <taxon>Bacteria</taxon>
        <taxon>Pseudomonadati</taxon>
        <taxon>Pseudomonadota</taxon>
        <taxon>Gammaproteobacteria</taxon>
        <taxon>Oceanospirillales</taxon>
        <taxon>Oceanospirillaceae</taxon>
        <taxon>Bermanella</taxon>
    </lineage>
</organism>
<dbReference type="GO" id="GO:0050664">
    <property type="term" value="F:oxidoreductase activity, acting on NAD(P)H, oxygen as acceptor"/>
    <property type="evidence" value="ECO:0007669"/>
    <property type="project" value="TreeGrafter"/>
</dbReference>
<dbReference type="Pfam" id="PF00106">
    <property type="entry name" value="adh_short"/>
    <property type="match status" value="1"/>
</dbReference>
<gene>
    <name evidence="3" type="ORF">RED65_03725</name>
</gene>
<dbReference type="PROSITE" id="PS00061">
    <property type="entry name" value="ADH_SHORT"/>
    <property type="match status" value="1"/>
</dbReference>
<name>Q1N1D3_9GAMM</name>
<evidence type="ECO:0000256" key="1">
    <source>
        <dbReference type="ARBA" id="ARBA00006484"/>
    </source>
</evidence>
<keyword evidence="4" id="KW-1185">Reference proteome</keyword>
<dbReference type="AlphaFoldDB" id="Q1N1D3"/>
<dbReference type="InterPro" id="IPR002347">
    <property type="entry name" value="SDR_fam"/>
</dbReference>
<dbReference type="STRING" id="207949.RED65_03725"/>
<protein>
    <submittedName>
        <fullName evidence="3">Oxidoreductase, short-chain dehydrogenase/reductase family protein</fullName>
    </submittedName>
</protein>
<comment type="caution">
    <text evidence="3">The sequence shown here is derived from an EMBL/GenBank/DDBJ whole genome shotgun (WGS) entry which is preliminary data.</text>
</comment>
<evidence type="ECO:0000256" key="2">
    <source>
        <dbReference type="ARBA" id="ARBA00023002"/>
    </source>
</evidence>
<evidence type="ECO:0000313" key="4">
    <source>
        <dbReference type="Proteomes" id="UP000004263"/>
    </source>
</evidence>
<dbReference type="InterPro" id="IPR036291">
    <property type="entry name" value="NAD(P)-bd_dom_sf"/>
</dbReference>
<dbReference type="InterPro" id="IPR020904">
    <property type="entry name" value="Sc_DH/Rdtase_CS"/>
</dbReference>
<evidence type="ECO:0000313" key="3">
    <source>
        <dbReference type="EMBL" id="EAT12117.1"/>
    </source>
</evidence>
<dbReference type="PANTHER" id="PTHR43008">
    <property type="entry name" value="BENZIL REDUCTASE"/>
    <property type="match status" value="1"/>
</dbReference>
<dbReference type="PRINTS" id="PR00081">
    <property type="entry name" value="GDHRDH"/>
</dbReference>
<dbReference type="OrthoDB" id="9803111at2"/>
<reference evidence="3 4" key="1">
    <citation type="submission" date="2006-03" db="EMBL/GenBank/DDBJ databases">
        <authorList>
            <person name="Pinhassi J."/>
            <person name="Pedros-Alio C."/>
            <person name="Ferriera S."/>
            <person name="Johnson J."/>
            <person name="Kravitz S."/>
            <person name="Halpern A."/>
            <person name="Remington K."/>
            <person name="Beeson K."/>
            <person name="Tran B."/>
            <person name="Rogers Y.-H."/>
            <person name="Friedman R."/>
            <person name="Venter J.C."/>
        </authorList>
    </citation>
    <scope>NUCLEOTIDE SEQUENCE [LARGE SCALE GENOMIC DNA]</scope>
    <source>
        <strain evidence="3 4">RED65</strain>
    </source>
</reference>
<dbReference type="EMBL" id="AAQH01000010">
    <property type="protein sequence ID" value="EAT12117.1"/>
    <property type="molecule type" value="Genomic_DNA"/>
</dbReference>
<dbReference type="SUPFAM" id="SSF51735">
    <property type="entry name" value="NAD(P)-binding Rossmann-fold domains"/>
    <property type="match status" value="1"/>
</dbReference>
<dbReference type="Proteomes" id="UP000004263">
    <property type="component" value="Unassembled WGS sequence"/>
</dbReference>
<comment type="similarity">
    <text evidence="1">Belongs to the short-chain dehydrogenases/reductases (SDR) family.</text>
</comment>
<dbReference type="RefSeq" id="WP_007019077.1">
    <property type="nucleotide sequence ID" value="NZ_CH724120.1"/>
</dbReference>
<dbReference type="PANTHER" id="PTHR43008:SF4">
    <property type="entry name" value="CHAIN DEHYDROGENASE, PUTATIVE (AFU_ORTHOLOGUE AFUA_4G08710)-RELATED"/>
    <property type="match status" value="1"/>
</dbReference>
<dbReference type="HOGENOM" id="CLU_010194_2_1_6"/>
<keyword evidence="2" id="KW-0560">Oxidoreductase</keyword>
<proteinExistence type="inferred from homology"/>
<accession>Q1N1D3</accession>